<evidence type="ECO:0000256" key="3">
    <source>
        <dbReference type="SAM" id="MobiDB-lite"/>
    </source>
</evidence>
<dbReference type="PRINTS" id="PR00081">
    <property type="entry name" value="GDHRDH"/>
</dbReference>
<dbReference type="PANTHER" id="PTHR24321">
    <property type="entry name" value="DEHYDROGENASES, SHORT CHAIN"/>
    <property type="match status" value="1"/>
</dbReference>
<dbReference type="SUPFAM" id="SSF51735">
    <property type="entry name" value="NAD(P)-binding Rossmann-fold domains"/>
    <property type="match status" value="1"/>
</dbReference>
<dbReference type="EMBL" id="JBHMEI010000005">
    <property type="protein sequence ID" value="MFB9201482.1"/>
    <property type="molecule type" value="Genomic_DNA"/>
</dbReference>
<dbReference type="Proteomes" id="UP001589647">
    <property type="component" value="Unassembled WGS sequence"/>
</dbReference>
<keyword evidence="2 4" id="KW-0560">Oxidoreductase</keyword>
<dbReference type="Gene3D" id="3.40.50.720">
    <property type="entry name" value="NAD(P)-binding Rossmann-like Domain"/>
    <property type="match status" value="1"/>
</dbReference>
<accession>A0ABV5IAB8</accession>
<evidence type="ECO:0000256" key="1">
    <source>
        <dbReference type="ARBA" id="ARBA00006484"/>
    </source>
</evidence>
<name>A0ABV5IAB8_9ACTN</name>
<comment type="caution">
    <text evidence="4">The sequence shown here is derived from an EMBL/GenBank/DDBJ whole genome shotgun (WGS) entry which is preliminary data.</text>
</comment>
<sequence>MSSHETPPAERPGSGGPYGKRPGAGRPVALVTGSNRGSGRAIAEELRERGYRVFSLNRSLAGEDWLGERECDLADPAQIREAAGQVLDEAGRLDVCVSNAVDRVLDPIADLSGEDWERLVAINLSACFHLLKAVLPALRAAGGMFVAMGSHAGTRYFEGGAAYSATKAGLKALVETLLLEERRNGVRACLVSPGAIANLDGDGSPHKMSTRSVARCVGTIVDSWPGDLVVGEIEVRPSCLPEPPIIGIDRLLHV</sequence>
<reference evidence="4 5" key="1">
    <citation type="submission" date="2024-09" db="EMBL/GenBank/DDBJ databases">
        <authorList>
            <person name="Sun Q."/>
            <person name="Mori K."/>
        </authorList>
    </citation>
    <scope>NUCLEOTIDE SEQUENCE [LARGE SCALE GENOMIC DNA]</scope>
    <source>
        <strain evidence="4 5">CCM 3426</strain>
    </source>
</reference>
<dbReference type="RefSeq" id="WP_189649915.1">
    <property type="nucleotide sequence ID" value="NZ_BMRC01000011.1"/>
</dbReference>
<dbReference type="Pfam" id="PF00106">
    <property type="entry name" value="adh_short"/>
    <property type="match status" value="1"/>
</dbReference>
<comment type="similarity">
    <text evidence="1">Belongs to the short-chain dehydrogenases/reductases (SDR) family.</text>
</comment>
<dbReference type="InterPro" id="IPR002347">
    <property type="entry name" value="SDR_fam"/>
</dbReference>
<organism evidence="4 5">
    <name type="scientific">Nonomuraea spiralis</name>
    <dbReference type="NCBI Taxonomy" id="46182"/>
    <lineage>
        <taxon>Bacteria</taxon>
        <taxon>Bacillati</taxon>
        <taxon>Actinomycetota</taxon>
        <taxon>Actinomycetes</taxon>
        <taxon>Streptosporangiales</taxon>
        <taxon>Streptosporangiaceae</taxon>
        <taxon>Nonomuraea</taxon>
    </lineage>
</organism>
<evidence type="ECO:0000256" key="2">
    <source>
        <dbReference type="ARBA" id="ARBA00023002"/>
    </source>
</evidence>
<feature type="region of interest" description="Disordered" evidence="3">
    <location>
        <begin position="1"/>
        <end position="36"/>
    </location>
</feature>
<dbReference type="PANTHER" id="PTHR24321:SF13">
    <property type="entry name" value="2,3-DIHYDRO-2,3-DIHYDROXYBENZOATE DEHYDROGENASE"/>
    <property type="match status" value="1"/>
</dbReference>
<proteinExistence type="inferred from homology"/>
<dbReference type="CDD" id="cd05233">
    <property type="entry name" value="SDR_c"/>
    <property type="match status" value="1"/>
</dbReference>
<gene>
    <name evidence="4" type="ORF">ACFFV7_09790</name>
</gene>
<evidence type="ECO:0000313" key="4">
    <source>
        <dbReference type="EMBL" id="MFB9201482.1"/>
    </source>
</evidence>
<dbReference type="GO" id="GO:0016491">
    <property type="term" value="F:oxidoreductase activity"/>
    <property type="evidence" value="ECO:0007669"/>
    <property type="project" value="UniProtKB-KW"/>
</dbReference>
<evidence type="ECO:0000313" key="5">
    <source>
        <dbReference type="Proteomes" id="UP001589647"/>
    </source>
</evidence>
<dbReference type="EC" id="1.-.-.-" evidence="4"/>
<keyword evidence="5" id="KW-1185">Reference proteome</keyword>
<dbReference type="InterPro" id="IPR036291">
    <property type="entry name" value="NAD(P)-bd_dom_sf"/>
</dbReference>
<protein>
    <submittedName>
        <fullName evidence="4">SDR family oxidoreductase</fullName>
        <ecNumber evidence="4">1.-.-.-</ecNumber>
    </submittedName>
</protein>